<dbReference type="InterPro" id="IPR018641">
    <property type="entry name" value="Trfase_1_rSAM/seldom-assoc"/>
</dbReference>
<keyword evidence="2" id="KW-1185">Reference proteome</keyword>
<dbReference type="AlphaFoldDB" id="A0A7X2ZRP3"/>
<gene>
    <name evidence="1" type="ORF">D9O36_04605</name>
</gene>
<dbReference type="Pfam" id="PF09837">
    <property type="entry name" value="DUF2064"/>
    <property type="match status" value="1"/>
</dbReference>
<comment type="caution">
    <text evidence="1">The sequence shown here is derived from an EMBL/GenBank/DDBJ whole genome shotgun (WGS) entry which is preliminary data.</text>
</comment>
<dbReference type="RefSeq" id="WP_155599022.1">
    <property type="nucleotide sequence ID" value="NZ_RCNR01000006.1"/>
</dbReference>
<dbReference type="PANTHER" id="PTHR36529:SF1">
    <property type="entry name" value="GLYCOSYLTRANSFERASE"/>
    <property type="match status" value="1"/>
</dbReference>
<reference evidence="1 2" key="1">
    <citation type="journal article" date="2019" name="Mar. Drugs">
        <title>Comparative Genomics and CAZyme Genome Repertoires of Marine Zobellia amurskyensis KMM 3526(T) and Zobellia laminariae KMM 3676(T).</title>
        <authorList>
            <person name="Chernysheva N."/>
            <person name="Bystritskaya E."/>
            <person name="Stenkova A."/>
            <person name="Golovkin I."/>
            <person name="Nedashkovskaya O."/>
            <person name="Isaeva M."/>
        </authorList>
    </citation>
    <scope>NUCLEOTIDE SEQUENCE [LARGE SCALE GENOMIC DNA]</scope>
    <source>
        <strain evidence="1 2">KMM 3526</strain>
    </source>
</reference>
<protein>
    <submittedName>
        <fullName evidence="1">DUF2064 domain-containing protein</fullName>
    </submittedName>
</protein>
<accession>A0A7X2ZRP3</accession>
<evidence type="ECO:0000313" key="1">
    <source>
        <dbReference type="EMBL" id="MUH35113.1"/>
    </source>
</evidence>
<organism evidence="1 2">
    <name type="scientific">Zobellia amurskyensis</name>
    <dbReference type="NCBI Taxonomy" id="248905"/>
    <lineage>
        <taxon>Bacteria</taxon>
        <taxon>Pseudomonadati</taxon>
        <taxon>Bacteroidota</taxon>
        <taxon>Flavobacteriia</taxon>
        <taxon>Flavobacteriales</taxon>
        <taxon>Flavobacteriaceae</taxon>
        <taxon>Zobellia</taxon>
    </lineage>
</organism>
<dbReference type="OrthoDB" id="9798250at2"/>
<proteinExistence type="predicted"/>
<dbReference type="InterPro" id="IPR029044">
    <property type="entry name" value="Nucleotide-diphossugar_trans"/>
</dbReference>
<dbReference type="EMBL" id="RCNR01000006">
    <property type="protein sequence ID" value="MUH35113.1"/>
    <property type="molecule type" value="Genomic_DNA"/>
</dbReference>
<sequence>MGQTLKDTAILIFSLSAQLEAERKSLFGKRNKKSSKGFFDILINRTHEIATSTKADVFVIDESLQKGTSFGERYANAFQELFDQGYTKVLSIGNDTPDLTASVLEQAVDRIQNNDLVIGPATDGGVYLLGMHREFFNLNEFKALPWLQDTLFNTLVNGVFWKKGKAYYFDELSDIDTTHALHQFLYSSDDVILVDFILKHLTVFTNRAFQSRTFFFSDTYSSSFQLRGPPAILFAA</sequence>
<evidence type="ECO:0000313" key="2">
    <source>
        <dbReference type="Proteomes" id="UP000540519"/>
    </source>
</evidence>
<dbReference type="SUPFAM" id="SSF53448">
    <property type="entry name" value="Nucleotide-diphospho-sugar transferases"/>
    <property type="match status" value="1"/>
</dbReference>
<name>A0A7X2ZRP3_9FLAO</name>
<dbReference type="Proteomes" id="UP000540519">
    <property type="component" value="Unassembled WGS sequence"/>
</dbReference>
<dbReference type="Gene3D" id="3.90.550.10">
    <property type="entry name" value="Spore Coat Polysaccharide Biosynthesis Protein SpsA, Chain A"/>
    <property type="match status" value="1"/>
</dbReference>
<dbReference type="PANTHER" id="PTHR36529">
    <property type="entry name" value="SLL1095 PROTEIN"/>
    <property type="match status" value="1"/>
</dbReference>